<dbReference type="CDD" id="cd04647">
    <property type="entry name" value="LbH_MAT_like"/>
    <property type="match status" value="1"/>
</dbReference>
<dbReference type="Gene3D" id="2.160.10.10">
    <property type="entry name" value="Hexapeptide repeat proteins"/>
    <property type="match status" value="1"/>
</dbReference>
<dbReference type="EMBL" id="CP025536">
    <property type="protein sequence ID" value="AUW96615.1"/>
    <property type="molecule type" value="Genomic_DNA"/>
</dbReference>
<dbReference type="SUPFAM" id="SSF51161">
    <property type="entry name" value="Trimeric LpxA-like enzymes"/>
    <property type="match status" value="1"/>
</dbReference>
<dbReference type="PANTHER" id="PTHR23416:SF78">
    <property type="entry name" value="LIPOPOLYSACCHARIDE BIOSYNTHESIS O-ACETYL TRANSFERASE WBBJ-RELATED"/>
    <property type="match status" value="1"/>
</dbReference>
<evidence type="ECO:0000313" key="2">
    <source>
        <dbReference type="Proteomes" id="UP000238956"/>
    </source>
</evidence>
<dbReference type="KEGG" id="splr:C0J00_05590"/>
<dbReference type="InterPro" id="IPR051159">
    <property type="entry name" value="Hexapeptide_acetyltransf"/>
</dbReference>
<organism evidence="1 2">
    <name type="scientific">Streptococcus pluranimalium</name>
    <dbReference type="NCBI Taxonomy" id="82348"/>
    <lineage>
        <taxon>Bacteria</taxon>
        <taxon>Bacillati</taxon>
        <taxon>Bacillota</taxon>
        <taxon>Bacilli</taxon>
        <taxon>Lactobacillales</taxon>
        <taxon>Streptococcaceae</taxon>
        <taxon>Streptococcus</taxon>
    </lineage>
</organism>
<evidence type="ECO:0000313" key="1">
    <source>
        <dbReference type="EMBL" id="AUW96615.1"/>
    </source>
</evidence>
<proteinExistence type="predicted"/>
<dbReference type="InterPro" id="IPR001451">
    <property type="entry name" value="Hexapep"/>
</dbReference>
<dbReference type="PANTHER" id="PTHR23416">
    <property type="entry name" value="SIALIC ACID SYNTHASE-RELATED"/>
    <property type="match status" value="1"/>
</dbReference>
<dbReference type="RefSeq" id="WP_104967942.1">
    <property type="nucleotide sequence ID" value="NZ_CP025536.1"/>
</dbReference>
<reference evidence="1 2" key="2">
    <citation type="submission" date="2018-02" db="EMBL/GenBank/DDBJ databases">
        <title>Whole genome sequencing analysis of Streptococcus pluranimalium isolated from cattle infected mastitis in China.</title>
        <authorList>
            <person name="Zhang J.-R."/>
            <person name="Hu G.-Z."/>
        </authorList>
    </citation>
    <scope>NUCLEOTIDE SEQUENCE [LARGE SCALE GENOMIC DNA]</scope>
    <source>
        <strain evidence="1 2">TH11417</strain>
    </source>
</reference>
<sequence length="184" mass="20459">MKLQKLWWWLRLQFRKPFFAQVGQSSYLASSISLVGTKNIAIGNRVRIFPGNRMETYDGGRIIIGDNCSIGQNFHIVSANSDLNIGKSTTISGNVFITNVNHDYKKIGVHILEQDLVFQETIIGENCFIGFGATIQAGAKLGKQCIVGSNSVVIGDFPDYSVIAGSPARIVRKYDEETQEWIKQ</sequence>
<dbReference type="AlphaFoldDB" id="A0A2L0D478"/>
<gene>
    <name evidence="1" type="ORF">C0J00_05590</name>
</gene>
<keyword evidence="2" id="KW-1185">Reference proteome</keyword>
<dbReference type="Proteomes" id="UP000238956">
    <property type="component" value="Chromosome"/>
</dbReference>
<accession>A0A2L0D478</accession>
<protein>
    <submittedName>
        <fullName evidence="1">Lipopolysaccharide biosynthesis protein</fullName>
    </submittedName>
</protein>
<name>A0A2L0D478_9STRE</name>
<dbReference type="InterPro" id="IPR011004">
    <property type="entry name" value="Trimer_LpxA-like_sf"/>
</dbReference>
<dbReference type="OrthoDB" id="9782926at2"/>
<dbReference type="GeneID" id="98393380"/>
<dbReference type="Pfam" id="PF00132">
    <property type="entry name" value="Hexapep"/>
    <property type="match status" value="1"/>
</dbReference>
<reference evidence="1 2" key="1">
    <citation type="submission" date="2017-12" db="EMBL/GenBank/DDBJ databases">
        <authorList>
            <person name="Hurst M.R.H."/>
        </authorList>
    </citation>
    <scope>NUCLEOTIDE SEQUENCE [LARGE SCALE GENOMIC DNA]</scope>
    <source>
        <strain evidence="1 2">TH11417</strain>
    </source>
</reference>